<dbReference type="Proteomes" id="UP000250235">
    <property type="component" value="Unassembled WGS sequence"/>
</dbReference>
<dbReference type="OrthoDB" id="1937661at2759"/>
<dbReference type="AlphaFoldDB" id="A0A2Z7BLS1"/>
<sequence>MGCICSKAIARSMSIREELNHGFQNTNLAWEDIFACKNGNDQLFSILSSAKTRTNELRASSFTLPSIDDDLGTKYLVKALDLIPDIKSTAEVKSSTDFDGELETYAKFTRSKSYQMSREKELSGMSFETAEGLNEIKLDWREKSLRGSRSFHTVEEYDALLERIHKSNTGNTESFEDIHASHQFKSSDQKFLKNETVKEEFNDLSEGSFYPVEGDNTHESGWKRKAAAKVLKSLDVSAVEFPAITGVRRWKQAEGQVYSPGTYETPKFGSYNDMKTKKTREEEGGEDTVFSPELLAAFEDCVQQLQIEEDSILCHMDGYMRINDVNGE</sequence>
<gene>
    <name evidence="1" type="ORF">F511_01407</name>
</gene>
<keyword evidence="2" id="KW-1185">Reference proteome</keyword>
<protein>
    <submittedName>
        <fullName evidence="1">Uncharacterized protein</fullName>
    </submittedName>
</protein>
<organism evidence="1 2">
    <name type="scientific">Dorcoceras hygrometricum</name>
    <dbReference type="NCBI Taxonomy" id="472368"/>
    <lineage>
        <taxon>Eukaryota</taxon>
        <taxon>Viridiplantae</taxon>
        <taxon>Streptophyta</taxon>
        <taxon>Embryophyta</taxon>
        <taxon>Tracheophyta</taxon>
        <taxon>Spermatophyta</taxon>
        <taxon>Magnoliopsida</taxon>
        <taxon>eudicotyledons</taxon>
        <taxon>Gunneridae</taxon>
        <taxon>Pentapetalae</taxon>
        <taxon>asterids</taxon>
        <taxon>lamiids</taxon>
        <taxon>Lamiales</taxon>
        <taxon>Gesneriaceae</taxon>
        <taxon>Didymocarpoideae</taxon>
        <taxon>Trichosporeae</taxon>
        <taxon>Loxocarpinae</taxon>
        <taxon>Dorcoceras</taxon>
    </lineage>
</organism>
<dbReference type="EMBL" id="KV006337">
    <property type="protein sequence ID" value="KZV32896.1"/>
    <property type="molecule type" value="Genomic_DNA"/>
</dbReference>
<evidence type="ECO:0000313" key="2">
    <source>
        <dbReference type="Proteomes" id="UP000250235"/>
    </source>
</evidence>
<reference evidence="1 2" key="1">
    <citation type="journal article" date="2015" name="Proc. Natl. Acad. Sci. U.S.A.">
        <title>The resurrection genome of Boea hygrometrica: A blueprint for survival of dehydration.</title>
        <authorList>
            <person name="Xiao L."/>
            <person name="Yang G."/>
            <person name="Zhang L."/>
            <person name="Yang X."/>
            <person name="Zhao S."/>
            <person name="Ji Z."/>
            <person name="Zhou Q."/>
            <person name="Hu M."/>
            <person name="Wang Y."/>
            <person name="Chen M."/>
            <person name="Xu Y."/>
            <person name="Jin H."/>
            <person name="Xiao X."/>
            <person name="Hu G."/>
            <person name="Bao F."/>
            <person name="Hu Y."/>
            <person name="Wan P."/>
            <person name="Li L."/>
            <person name="Deng X."/>
            <person name="Kuang T."/>
            <person name="Xiang C."/>
            <person name="Zhu J.K."/>
            <person name="Oliver M.J."/>
            <person name="He Y."/>
        </authorList>
    </citation>
    <scope>NUCLEOTIDE SEQUENCE [LARGE SCALE GENOMIC DNA]</scope>
    <source>
        <strain evidence="2">cv. XS01</strain>
    </source>
</reference>
<proteinExistence type="predicted"/>
<accession>A0A2Z7BLS1</accession>
<name>A0A2Z7BLS1_9LAMI</name>
<evidence type="ECO:0000313" key="1">
    <source>
        <dbReference type="EMBL" id="KZV32896.1"/>
    </source>
</evidence>